<dbReference type="InterPro" id="IPR010102">
    <property type="entry name" value="Succ_semiAld_DH"/>
</dbReference>
<evidence type="ECO:0000313" key="7">
    <source>
        <dbReference type="Proteomes" id="UP000595349"/>
    </source>
</evidence>
<dbReference type="EMBL" id="CP054706">
    <property type="protein sequence ID" value="QQK81957.1"/>
    <property type="molecule type" value="Genomic_DNA"/>
</dbReference>
<dbReference type="NCBIfam" id="TIGR01780">
    <property type="entry name" value="SSADH"/>
    <property type="match status" value="1"/>
</dbReference>
<dbReference type="InterPro" id="IPR050740">
    <property type="entry name" value="Aldehyde_DH_Superfamily"/>
</dbReference>
<feature type="domain" description="Aldehyde dehydrogenase" evidence="5">
    <location>
        <begin position="27"/>
        <end position="483"/>
    </location>
</feature>
<evidence type="ECO:0000256" key="3">
    <source>
        <dbReference type="PIRNR" id="PIRNR036492"/>
    </source>
</evidence>
<dbReference type="FunFam" id="3.40.605.10:FF:000026">
    <property type="entry name" value="Aldehyde dehydrogenase, putative"/>
    <property type="match status" value="1"/>
</dbReference>
<dbReference type="InterPro" id="IPR012394">
    <property type="entry name" value="Aldehyde_DH_NAD(P)"/>
</dbReference>
<organism evidence="6 7">
    <name type="scientific">Salicibibacter cibi</name>
    <dbReference type="NCBI Taxonomy" id="2743001"/>
    <lineage>
        <taxon>Bacteria</taxon>
        <taxon>Bacillati</taxon>
        <taxon>Bacillota</taxon>
        <taxon>Bacilli</taxon>
        <taxon>Bacillales</taxon>
        <taxon>Bacillaceae</taxon>
        <taxon>Salicibibacter</taxon>
    </lineage>
</organism>
<dbReference type="FunFam" id="3.40.309.10:FF:000004">
    <property type="entry name" value="Succinate-semialdehyde dehydrogenase I"/>
    <property type="match status" value="1"/>
</dbReference>
<dbReference type="GO" id="GO:0009450">
    <property type="term" value="P:gamma-aminobutyric acid catabolic process"/>
    <property type="evidence" value="ECO:0007669"/>
    <property type="project" value="InterPro"/>
</dbReference>
<accession>A0A7T6ZES3</accession>
<evidence type="ECO:0000259" key="5">
    <source>
        <dbReference type="Pfam" id="PF00171"/>
    </source>
</evidence>
<dbReference type="GO" id="GO:0004777">
    <property type="term" value="F:succinate-semialdehyde dehydrogenase (NAD+) activity"/>
    <property type="evidence" value="ECO:0007669"/>
    <property type="project" value="TreeGrafter"/>
</dbReference>
<evidence type="ECO:0000256" key="2">
    <source>
        <dbReference type="ARBA" id="ARBA00023002"/>
    </source>
</evidence>
<comment type="similarity">
    <text evidence="1 3">Belongs to the aldehyde dehydrogenase family.</text>
</comment>
<evidence type="ECO:0000256" key="4">
    <source>
        <dbReference type="PIRSR" id="PIRSR036492-1"/>
    </source>
</evidence>
<name>A0A7T6ZES3_9BACI</name>
<reference evidence="6 7" key="1">
    <citation type="submission" date="2020-06" db="EMBL/GenBank/DDBJ databases">
        <title>Genomic analysis of Salicibibacter sp. NKC21-4.</title>
        <authorList>
            <person name="Oh Y.J."/>
        </authorList>
    </citation>
    <scope>NUCLEOTIDE SEQUENCE [LARGE SCALE GENOMIC DNA]</scope>
    <source>
        <strain evidence="6 7">NKC21-4</strain>
    </source>
</reference>
<dbReference type="Gene3D" id="3.40.605.10">
    <property type="entry name" value="Aldehyde Dehydrogenase, Chain A, domain 1"/>
    <property type="match status" value="1"/>
</dbReference>
<dbReference type="Pfam" id="PF00171">
    <property type="entry name" value="Aldedh"/>
    <property type="match status" value="1"/>
</dbReference>
<dbReference type="InterPro" id="IPR016161">
    <property type="entry name" value="Ald_DH/histidinol_DH"/>
</dbReference>
<feature type="active site" evidence="4">
    <location>
        <position position="259"/>
    </location>
</feature>
<dbReference type="AlphaFoldDB" id="A0A7T6ZES3"/>
<protein>
    <recommendedName>
        <fullName evidence="3">Aldehyde dehydrogenase</fullName>
    </recommendedName>
</protein>
<dbReference type="KEGG" id="scib:HUG20_11835"/>
<evidence type="ECO:0000313" key="6">
    <source>
        <dbReference type="EMBL" id="QQK81957.1"/>
    </source>
</evidence>
<dbReference type="InterPro" id="IPR016160">
    <property type="entry name" value="Ald_DH_CS_CYS"/>
</dbReference>
<keyword evidence="7" id="KW-1185">Reference proteome</keyword>
<dbReference type="PROSITE" id="PS00070">
    <property type="entry name" value="ALDEHYDE_DEHYDR_CYS"/>
    <property type="match status" value="1"/>
</dbReference>
<dbReference type="SUPFAM" id="SSF53720">
    <property type="entry name" value="ALDH-like"/>
    <property type="match status" value="1"/>
</dbReference>
<dbReference type="CDD" id="cd07103">
    <property type="entry name" value="ALDH_F5_SSADH_GabD"/>
    <property type="match status" value="1"/>
</dbReference>
<dbReference type="PANTHER" id="PTHR43353:SF5">
    <property type="entry name" value="SUCCINATE-SEMIALDEHYDE DEHYDROGENASE, MITOCHONDRIAL"/>
    <property type="match status" value="1"/>
</dbReference>
<feature type="active site" evidence="4">
    <location>
        <position position="293"/>
    </location>
</feature>
<dbReference type="InterPro" id="IPR016163">
    <property type="entry name" value="Ald_DH_C"/>
</dbReference>
<dbReference type="PIRSF" id="PIRSF036492">
    <property type="entry name" value="ALDH"/>
    <property type="match status" value="1"/>
</dbReference>
<dbReference type="Gene3D" id="3.40.309.10">
    <property type="entry name" value="Aldehyde Dehydrogenase, Chain A, domain 2"/>
    <property type="match status" value="1"/>
</dbReference>
<gene>
    <name evidence="6" type="ORF">HUG20_11835</name>
</gene>
<dbReference type="Proteomes" id="UP000595349">
    <property type="component" value="Chromosome"/>
</dbReference>
<dbReference type="GO" id="GO:0006081">
    <property type="term" value="P:aldehyde metabolic process"/>
    <property type="evidence" value="ECO:0007669"/>
    <property type="project" value="InterPro"/>
</dbReference>
<dbReference type="RefSeq" id="WP_200090487.1">
    <property type="nucleotide sequence ID" value="NZ_CP054706.1"/>
</dbReference>
<keyword evidence="2 3" id="KW-0560">Oxidoreductase</keyword>
<dbReference type="PANTHER" id="PTHR43353">
    <property type="entry name" value="SUCCINATE-SEMIALDEHYDE DEHYDROGENASE, MITOCHONDRIAL"/>
    <property type="match status" value="1"/>
</dbReference>
<evidence type="ECO:0000256" key="1">
    <source>
        <dbReference type="ARBA" id="ARBA00009986"/>
    </source>
</evidence>
<dbReference type="InterPro" id="IPR016162">
    <property type="entry name" value="Ald_DH_N"/>
</dbReference>
<sequence length="487" mass="52654">MTRQECCCNGNYRLPRYKFRESRWQGDELGHFDVVNPATKQAIATVPSGGRNEAEQAVEAAHAAFEAWSGLTAQERSLFLAKWHQLIEDNKEEIGKIMTMEQGKPLKEAIGEVGYANGFISWYAEEAKRIYGETIPASHTNKRIFVQKQPVGVVAAITPWNFPAAMITRKVAPALAAGCTAVIKPAEDTPLTALKLAELAEEAGIPAGVVNVITGNPQEIGDTWLQDKRVRKITFTGSTEVGKQLMKGAAETVKKVSLELGGHAPFIVMEDADIDKAVEQLIGSKFRNSGQTCICTNRVYVQASILETFSEKFTAAVAKLKTGNGLEENVDLGPLINEQAIEKVQNHLDDATAKGGAVLVGGNSFVKNEGQYFEPTIISGATDDMLCMNEETFGPVAPIASFQTEEEVIQRANNSPYGLAAYVFSENIGKAVRVSEGLDYGIVGVNDGLPSVPQAPFGGMKESGLGREGSHHGIEEYLEVKYISLAV</sequence>
<proteinExistence type="inferred from homology"/>
<dbReference type="InterPro" id="IPR015590">
    <property type="entry name" value="Aldehyde_DH_dom"/>
</dbReference>
<dbReference type="FunFam" id="3.40.605.10:FF:000005">
    <property type="entry name" value="Succinate-semialdehyde dehydrogenase I"/>
    <property type="match status" value="1"/>
</dbReference>